<protein>
    <submittedName>
        <fullName evidence="2">Uncharacterized protein</fullName>
    </submittedName>
</protein>
<feature type="region of interest" description="Disordered" evidence="1">
    <location>
        <begin position="51"/>
        <end position="82"/>
    </location>
</feature>
<dbReference type="Proteomes" id="UP001293593">
    <property type="component" value="Unassembled WGS sequence"/>
</dbReference>
<gene>
    <name evidence="2" type="ORF">QN277_009533</name>
</gene>
<sequence length="82" mass="9401">MQTDLNHSNGEAESKLKFLDKHIQEVHKSVQILREKQELADTQKELAKLQLVQKESSSSSHARSNEERSSPSVTKPKKTDFR</sequence>
<keyword evidence="3" id="KW-1185">Reference proteome</keyword>
<evidence type="ECO:0000313" key="3">
    <source>
        <dbReference type="Proteomes" id="UP001293593"/>
    </source>
</evidence>
<dbReference type="EMBL" id="JAWXYG010000014">
    <property type="protein sequence ID" value="KAK4254106.1"/>
    <property type="molecule type" value="Genomic_DNA"/>
</dbReference>
<dbReference type="PANTHER" id="PTHR31805:SF16">
    <property type="entry name" value="FORMIN-LIKE PROTEIN (DUF1421)"/>
    <property type="match status" value="1"/>
</dbReference>
<evidence type="ECO:0000313" key="2">
    <source>
        <dbReference type="EMBL" id="KAK4254106.1"/>
    </source>
</evidence>
<reference evidence="2" key="1">
    <citation type="submission" date="2023-10" db="EMBL/GenBank/DDBJ databases">
        <title>Chromosome-level genome of the transformable northern wattle, Acacia crassicarpa.</title>
        <authorList>
            <person name="Massaro I."/>
            <person name="Sinha N.R."/>
            <person name="Poethig S."/>
            <person name="Leichty A.R."/>
        </authorList>
    </citation>
    <scope>NUCLEOTIDE SEQUENCE</scope>
    <source>
        <strain evidence="2">Acra3RX</strain>
        <tissue evidence="2">Leaf</tissue>
    </source>
</reference>
<proteinExistence type="predicted"/>
<organism evidence="2 3">
    <name type="scientific">Acacia crassicarpa</name>
    <name type="common">northern wattle</name>
    <dbReference type="NCBI Taxonomy" id="499986"/>
    <lineage>
        <taxon>Eukaryota</taxon>
        <taxon>Viridiplantae</taxon>
        <taxon>Streptophyta</taxon>
        <taxon>Embryophyta</taxon>
        <taxon>Tracheophyta</taxon>
        <taxon>Spermatophyta</taxon>
        <taxon>Magnoliopsida</taxon>
        <taxon>eudicotyledons</taxon>
        <taxon>Gunneridae</taxon>
        <taxon>Pentapetalae</taxon>
        <taxon>rosids</taxon>
        <taxon>fabids</taxon>
        <taxon>Fabales</taxon>
        <taxon>Fabaceae</taxon>
        <taxon>Caesalpinioideae</taxon>
        <taxon>mimosoid clade</taxon>
        <taxon>Acacieae</taxon>
        <taxon>Acacia</taxon>
    </lineage>
</organism>
<evidence type="ECO:0000256" key="1">
    <source>
        <dbReference type="SAM" id="MobiDB-lite"/>
    </source>
</evidence>
<dbReference type="PANTHER" id="PTHR31805">
    <property type="entry name" value="RECEPTOR-LIKE KINASE, PUTATIVE (DUF1421)-RELATED"/>
    <property type="match status" value="1"/>
</dbReference>
<comment type="caution">
    <text evidence="2">The sequence shown here is derived from an EMBL/GenBank/DDBJ whole genome shotgun (WGS) entry which is preliminary data.</text>
</comment>
<name>A0AAE1INB5_9FABA</name>
<dbReference type="AlphaFoldDB" id="A0AAE1INB5"/>
<accession>A0AAE1INB5</accession>